<reference evidence="5 6" key="1">
    <citation type="submission" date="2021-03" db="EMBL/GenBank/DDBJ databases">
        <title>Genomic and phenotypic characterization of Chloracidobacterium isolates provides evidence for multiple species.</title>
        <authorList>
            <person name="Saini M.K."/>
            <person name="Costas A.M.G."/>
            <person name="Tank M."/>
            <person name="Bryant D.A."/>
        </authorList>
    </citation>
    <scope>NUCLEOTIDE SEQUENCE [LARGE SCALE GENOMIC DNA]</scope>
    <source>
        <strain evidence="5 6">N</strain>
    </source>
</reference>
<dbReference type="PANTHER" id="PTHR30329">
    <property type="entry name" value="STATOR ELEMENT OF FLAGELLAR MOTOR COMPLEX"/>
    <property type="match status" value="1"/>
</dbReference>
<organism evidence="5 6">
    <name type="scientific">Chloracidobacterium sp. N</name>
    <dbReference type="NCBI Taxonomy" id="2821540"/>
    <lineage>
        <taxon>Bacteria</taxon>
        <taxon>Pseudomonadati</taxon>
        <taxon>Acidobacteriota</taxon>
        <taxon>Terriglobia</taxon>
        <taxon>Terriglobales</taxon>
        <taxon>Acidobacteriaceae</taxon>
        <taxon>Chloracidobacterium</taxon>
        <taxon>Chloracidobacterium aggregatum</taxon>
    </lineage>
</organism>
<proteinExistence type="predicted"/>
<evidence type="ECO:0000313" key="5">
    <source>
        <dbReference type="EMBL" id="QUV95235.1"/>
    </source>
</evidence>
<keyword evidence="2" id="KW-0175">Coiled coil</keyword>
<evidence type="ECO:0000256" key="2">
    <source>
        <dbReference type="SAM" id="Coils"/>
    </source>
</evidence>
<protein>
    <submittedName>
        <fullName evidence="5">OmpA family protein</fullName>
    </submittedName>
</protein>
<dbReference type="InterPro" id="IPR006665">
    <property type="entry name" value="OmpA-like"/>
</dbReference>
<dbReference type="InterPro" id="IPR050330">
    <property type="entry name" value="Bact_OuterMem_StrucFunc"/>
</dbReference>
<dbReference type="Gene3D" id="3.30.1330.60">
    <property type="entry name" value="OmpA-like domain"/>
    <property type="match status" value="1"/>
</dbReference>
<dbReference type="Pfam" id="PF00691">
    <property type="entry name" value="OmpA"/>
    <property type="match status" value="1"/>
</dbReference>
<accession>A0ABX8B6A0</accession>
<dbReference type="InterPro" id="IPR036737">
    <property type="entry name" value="OmpA-like_sf"/>
</dbReference>
<feature type="coiled-coil region" evidence="2">
    <location>
        <begin position="283"/>
        <end position="376"/>
    </location>
</feature>
<evidence type="ECO:0000259" key="4">
    <source>
        <dbReference type="PROSITE" id="PS51123"/>
    </source>
</evidence>
<evidence type="ECO:0000256" key="1">
    <source>
        <dbReference type="PROSITE-ProRule" id="PRU00473"/>
    </source>
</evidence>
<dbReference type="PROSITE" id="PS51123">
    <property type="entry name" value="OMPA_2"/>
    <property type="match status" value="1"/>
</dbReference>
<dbReference type="PANTHER" id="PTHR30329:SF21">
    <property type="entry name" value="LIPOPROTEIN YIAD-RELATED"/>
    <property type="match status" value="1"/>
</dbReference>
<keyword evidence="1" id="KW-0472">Membrane</keyword>
<dbReference type="SUPFAM" id="SSF103088">
    <property type="entry name" value="OmpA-like"/>
    <property type="match status" value="1"/>
</dbReference>
<dbReference type="Proteomes" id="UP000677668">
    <property type="component" value="Chromosome 2"/>
</dbReference>
<feature type="domain" description="OmpA-like" evidence="4">
    <location>
        <begin position="386"/>
        <end position="511"/>
    </location>
</feature>
<evidence type="ECO:0000313" key="6">
    <source>
        <dbReference type="Proteomes" id="UP000677668"/>
    </source>
</evidence>
<dbReference type="RefSeq" id="WP_211423470.1">
    <property type="nucleotide sequence ID" value="NZ_CP072643.1"/>
</dbReference>
<keyword evidence="3" id="KW-0732">Signal</keyword>
<feature type="chain" id="PRO_5046169980" evidence="3">
    <location>
        <begin position="30"/>
        <end position="520"/>
    </location>
</feature>
<dbReference type="CDD" id="cd07185">
    <property type="entry name" value="OmpA_C-like"/>
    <property type="match status" value="1"/>
</dbReference>
<name>A0ABX8B6A0_9BACT</name>
<feature type="signal peptide" evidence="3">
    <location>
        <begin position="1"/>
        <end position="29"/>
    </location>
</feature>
<dbReference type="EMBL" id="CP072643">
    <property type="protein sequence ID" value="QUV95235.1"/>
    <property type="molecule type" value="Genomic_DNA"/>
</dbReference>
<keyword evidence="6" id="KW-1185">Reference proteome</keyword>
<evidence type="ECO:0000256" key="3">
    <source>
        <dbReference type="SAM" id="SignalP"/>
    </source>
</evidence>
<sequence>MTEPTMHHRIGRLFLAAALSLAALCPAAAQQLPPVPRSDVTFRTVTIRYPFDREVRVPMVGTQRFGANVSGEAVVERRSSITKISLTLKRLPRPATVGPMAATYVMWAVTPEGICDNLGEYRKRQSDTLDGWFGSEISTTTRHRNFSLIVTAEPHYMVTSPSRLVVAANAEVRTGQVFVADNEIDFSGDADVENRIVSPEPPAAGRDPRYPPELLQAQRARDIARYYEADQLAPQLMAAAGDAFAAAEDLYRRGRRDEAAETADTAIRLAERARRIATARRAAERRRQELAAKDDVIAELQDRVGQIPTLQAQLDNERRLRREVEADRERLRDAYNRTVADKTQGDANTASLREEIRRLRSELDRAQAATREARIRALREELARLFGDARFEARGSVLVLPDSDFITMPRQPMALTPAAMAKLDRLVEFLRLTEAAVRIESYSDNAGTEQSRQDFCRERGQLVLGYLTARGIPTERVQAFAMGNANPRQPNTTPRGRTANRRVELILPPPSELESATATS</sequence>
<gene>
    <name evidence="5" type="ORF">J8C05_14545</name>
</gene>